<feature type="compositionally biased region" description="Polar residues" evidence="1">
    <location>
        <begin position="65"/>
        <end position="90"/>
    </location>
</feature>
<protein>
    <submittedName>
        <fullName evidence="2">Uncharacterized protein</fullName>
    </submittedName>
</protein>
<evidence type="ECO:0000313" key="2">
    <source>
        <dbReference type="EMBL" id="KAK0052430.1"/>
    </source>
</evidence>
<keyword evidence="3" id="KW-1185">Reference proteome</keyword>
<dbReference type="Proteomes" id="UP001233172">
    <property type="component" value="Unassembled WGS sequence"/>
</dbReference>
<evidence type="ECO:0000256" key="1">
    <source>
        <dbReference type="SAM" id="MobiDB-lite"/>
    </source>
</evidence>
<name>A0AAD8F5U3_BIOPF</name>
<evidence type="ECO:0000313" key="3">
    <source>
        <dbReference type="Proteomes" id="UP001233172"/>
    </source>
</evidence>
<reference evidence="2" key="2">
    <citation type="submission" date="2023-04" db="EMBL/GenBank/DDBJ databases">
        <authorList>
            <person name="Bu L."/>
            <person name="Lu L."/>
            <person name="Laidemitt M.R."/>
            <person name="Zhang S.M."/>
            <person name="Mutuku M."/>
            <person name="Mkoji G."/>
            <person name="Steinauer M."/>
            <person name="Loker E.S."/>
        </authorList>
    </citation>
    <scope>NUCLEOTIDE SEQUENCE</scope>
    <source>
        <strain evidence="2">KasaAsao</strain>
        <tissue evidence="2">Whole Snail</tissue>
    </source>
</reference>
<accession>A0AAD8F5U3</accession>
<comment type="caution">
    <text evidence="2">The sequence shown here is derived from an EMBL/GenBank/DDBJ whole genome shotgun (WGS) entry which is preliminary data.</text>
</comment>
<dbReference type="AlphaFoldDB" id="A0AAD8F5U3"/>
<gene>
    <name evidence="2" type="ORF">Bpfe_018014</name>
</gene>
<dbReference type="EMBL" id="JASAOG010000094">
    <property type="protein sequence ID" value="KAK0052430.1"/>
    <property type="molecule type" value="Genomic_DNA"/>
</dbReference>
<proteinExistence type="predicted"/>
<reference evidence="2" key="1">
    <citation type="journal article" date="2023" name="PLoS Negl. Trop. Dis.">
        <title>A genome sequence for Biomphalaria pfeifferi, the major vector snail for the human-infecting parasite Schistosoma mansoni.</title>
        <authorList>
            <person name="Bu L."/>
            <person name="Lu L."/>
            <person name="Laidemitt M.R."/>
            <person name="Zhang S.M."/>
            <person name="Mutuku M."/>
            <person name="Mkoji G."/>
            <person name="Steinauer M."/>
            <person name="Loker E.S."/>
        </authorList>
    </citation>
    <scope>NUCLEOTIDE SEQUENCE</scope>
    <source>
        <strain evidence="2">KasaAsao</strain>
    </source>
</reference>
<sequence length="97" mass="11349">MSWFPSSRLSNFDWQYFGNSRLGNQQSWQNNLRPFYPIDSSYYTNSMYRYSPFTKATSPVNWNAGSMSDRYSTNSDQTPSSLSSRSAEQLESNREQQ</sequence>
<organism evidence="2 3">
    <name type="scientific">Biomphalaria pfeifferi</name>
    <name type="common">Bloodfluke planorb</name>
    <name type="synonym">Freshwater snail</name>
    <dbReference type="NCBI Taxonomy" id="112525"/>
    <lineage>
        <taxon>Eukaryota</taxon>
        <taxon>Metazoa</taxon>
        <taxon>Spiralia</taxon>
        <taxon>Lophotrochozoa</taxon>
        <taxon>Mollusca</taxon>
        <taxon>Gastropoda</taxon>
        <taxon>Heterobranchia</taxon>
        <taxon>Euthyneura</taxon>
        <taxon>Panpulmonata</taxon>
        <taxon>Hygrophila</taxon>
        <taxon>Lymnaeoidea</taxon>
        <taxon>Planorbidae</taxon>
        <taxon>Biomphalaria</taxon>
    </lineage>
</organism>
<feature type="region of interest" description="Disordered" evidence="1">
    <location>
        <begin position="65"/>
        <end position="97"/>
    </location>
</feature>